<feature type="compositionally biased region" description="Polar residues" evidence="1">
    <location>
        <begin position="194"/>
        <end position="203"/>
    </location>
</feature>
<evidence type="ECO:0000313" key="4">
    <source>
        <dbReference type="Proteomes" id="UP000011715"/>
    </source>
</evidence>
<evidence type="ECO:0000256" key="1">
    <source>
        <dbReference type="SAM" id="MobiDB-lite"/>
    </source>
</evidence>
<dbReference type="AlphaFoldDB" id="A0A0C4DTM5"/>
<evidence type="ECO:0000313" key="2">
    <source>
        <dbReference type="EMBL" id="KLU84251.1"/>
    </source>
</evidence>
<feature type="region of interest" description="Disordered" evidence="1">
    <location>
        <begin position="1"/>
        <end position="93"/>
    </location>
</feature>
<proteinExistence type="predicted"/>
<dbReference type="EMBL" id="ADBL01000791">
    <property type="status" value="NOT_ANNOTATED_CDS"/>
    <property type="molecule type" value="Genomic_DNA"/>
</dbReference>
<protein>
    <submittedName>
        <fullName evidence="2 3">Uncharacterized protein</fullName>
    </submittedName>
</protein>
<sequence length="203" mass="22249">MCKSLCAEKAGGRTGSGRPPKDRPPLSRDLDQLQRSHRWLAGRRYDSERPPQNPALSRPRFHQVPGRLVVNNTTRCRRSHPWPSGRQPPPLQKRKAPILRTDADALAWIPPSAIPTPRLGGKQGTHMKLSQLAQAGSGSPGDRSGALWIYSYIALAGSSALGLVQRALRGARIRTQAHRSPARLGSFGRGNQVEDGQTNRGRQ</sequence>
<feature type="compositionally biased region" description="Basic and acidic residues" evidence="1">
    <location>
        <begin position="19"/>
        <end position="34"/>
    </location>
</feature>
<dbReference type="EMBL" id="GL876967">
    <property type="protein sequence ID" value="KLU84251.1"/>
    <property type="molecule type" value="Genomic_DNA"/>
</dbReference>
<dbReference type="EnsemblFungi" id="MAPG_03296T0">
    <property type="protein sequence ID" value="MAPG_03296T0"/>
    <property type="gene ID" value="MAPG_03296"/>
</dbReference>
<evidence type="ECO:0000313" key="3">
    <source>
        <dbReference type="EnsemblFungi" id="MAPG_03296T0"/>
    </source>
</evidence>
<reference evidence="3" key="5">
    <citation type="submission" date="2015-06" db="UniProtKB">
        <authorList>
            <consortium name="EnsemblFungi"/>
        </authorList>
    </citation>
    <scope>IDENTIFICATION</scope>
    <source>
        <strain evidence="3">ATCC 64411</strain>
    </source>
</reference>
<reference evidence="3" key="4">
    <citation type="journal article" date="2015" name="G3 (Bethesda)">
        <title>Genome sequences of three phytopathogenic species of the Magnaporthaceae family of fungi.</title>
        <authorList>
            <person name="Okagaki L.H."/>
            <person name="Nunes C.C."/>
            <person name="Sailsbery J."/>
            <person name="Clay B."/>
            <person name="Brown D."/>
            <person name="John T."/>
            <person name="Oh Y."/>
            <person name="Young N."/>
            <person name="Fitzgerald M."/>
            <person name="Haas B.J."/>
            <person name="Zeng Q."/>
            <person name="Young S."/>
            <person name="Adiconis X."/>
            <person name="Fan L."/>
            <person name="Levin J.Z."/>
            <person name="Mitchell T.K."/>
            <person name="Okubara P.A."/>
            <person name="Farman M.L."/>
            <person name="Kohn L.M."/>
            <person name="Birren B."/>
            <person name="Ma L.-J."/>
            <person name="Dean R.A."/>
        </authorList>
    </citation>
    <scope>NUCLEOTIDE SEQUENCE</scope>
    <source>
        <strain evidence="3">ATCC 64411 / 73-15</strain>
    </source>
</reference>
<dbReference type="Proteomes" id="UP000011715">
    <property type="component" value="Unassembled WGS sequence"/>
</dbReference>
<reference evidence="2" key="2">
    <citation type="submission" date="2010-05" db="EMBL/GenBank/DDBJ databases">
        <title>The Genome Sequence of Magnaporthe poae strain ATCC 64411.</title>
        <authorList>
            <consortium name="The Broad Institute Genome Sequencing Platform"/>
            <consortium name="Broad Institute Genome Sequencing Center for Infectious Disease"/>
            <person name="Ma L.-J."/>
            <person name="Dead R."/>
            <person name="Young S."/>
            <person name="Zeng Q."/>
            <person name="Koehrsen M."/>
            <person name="Alvarado L."/>
            <person name="Berlin A."/>
            <person name="Chapman S.B."/>
            <person name="Chen Z."/>
            <person name="Freedman E."/>
            <person name="Gellesch M."/>
            <person name="Goldberg J."/>
            <person name="Griggs A."/>
            <person name="Gujja S."/>
            <person name="Heilman E.R."/>
            <person name="Heiman D."/>
            <person name="Hepburn T."/>
            <person name="Howarth C."/>
            <person name="Jen D."/>
            <person name="Larson L."/>
            <person name="Mehta T."/>
            <person name="Neiman D."/>
            <person name="Pearson M."/>
            <person name="Roberts A."/>
            <person name="Saif S."/>
            <person name="Shea T."/>
            <person name="Shenoy N."/>
            <person name="Sisk P."/>
            <person name="Stolte C."/>
            <person name="Sykes S."/>
            <person name="Walk T."/>
            <person name="White J."/>
            <person name="Yandava C."/>
            <person name="Haas B."/>
            <person name="Nusbaum C."/>
            <person name="Birren B."/>
        </authorList>
    </citation>
    <scope>NUCLEOTIDE SEQUENCE</scope>
    <source>
        <strain evidence="2">ATCC 64411</strain>
    </source>
</reference>
<reference evidence="2" key="3">
    <citation type="submission" date="2011-03" db="EMBL/GenBank/DDBJ databases">
        <title>Annotation of Magnaporthe poae ATCC 64411.</title>
        <authorList>
            <person name="Ma L.-J."/>
            <person name="Dead R."/>
            <person name="Young S.K."/>
            <person name="Zeng Q."/>
            <person name="Gargeya S."/>
            <person name="Fitzgerald M."/>
            <person name="Haas B."/>
            <person name="Abouelleil A."/>
            <person name="Alvarado L."/>
            <person name="Arachchi H.M."/>
            <person name="Berlin A."/>
            <person name="Brown A."/>
            <person name="Chapman S.B."/>
            <person name="Chen Z."/>
            <person name="Dunbar C."/>
            <person name="Freedman E."/>
            <person name="Gearin G."/>
            <person name="Gellesch M."/>
            <person name="Goldberg J."/>
            <person name="Griggs A."/>
            <person name="Gujja S."/>
            <person name="Heiman D."/>
            <person name="Howarth C."/>
            <person name="Larson L."/>
            <person name="Lui A."/>
            <person name="MacDonald P.J.P."/>
            <person name="Mehta T."/>
            <person name="Montmayeur A."/>
            <person name="Murphy C."/>
            <person name="Neiman D."/>
            <person name="Pearson M."/>
            <person name="Priest M."/>
            <person name="Roberts A."/>
            <person name="Saif S."/>
            <person name="Shea T."/>
            <person name="Shenoy N."/>
            <person name="Sisk P."/>
            <person name="Stolte C."/>
            <person name="Sykes S."/>
            <person name="Yandava C."/>
            <person name="Wortman J."/>
            <person name="Nusbaum C."/>
            <person name="Birren B."/>
        </authorList>
    </citation>
    <scope>NUCLEOTIDE SEQUENCE</scope>
    <source>
        <strain evidence="2">ATCC 64411</strain>
    </source>
</reference>
<feature type="region of interest" description="Disordered" evidence="1">
    <location>
        <begin position="178"/>
        <end position="203"/>
    </location>
</feature>
<reference evidence="4" key="1">
    <citation type="submission" date="2010-05" db="EMBL/GenBank/DDBJ databases">
        <title>The genome sequence of Magnaporthe poae strain ATCC 64411.</title>
        <authorList>
            <person name="Ma L.-J."/>
            <person name="Dead R."/>
            <person name="Young S."/>
            <person name="Zeng Q."/>
            <person name="Koehrsen M."/>
            <person name="Alvarado L."/>
            <person name="Berlin A."/>
            <person name="Chapman S.B."/>
            <person name="Chen Z."/>
            <person name="Freedman E."/>
            <person name="Gellesch M."/>
            <person name="Goldberg J."/>
            <person name="Griggs A."/>
            <person name="Gujja S."/>
            <person name="Heilman E.R."/>
            <person name="Heiman D."/>
            <person name="Hepburn T."/>
            <person name="Howarth C."/>
            <person name="Jen D."/>
            <person name="Larson L."/>
            <person name="Mehta T."/>
            <person name="Neiman D."/>
            <person name="Pearson M."/>
            <person name="Roberts A."/>
            <person name="Saif S."/>
            <person name="Shea T."/>
            <person name="Shenoy N."/>
            <person name="Sisk P."/>
            <person name="Stolte C."/>
            <person name="Sykes S."/>
            <person name="Walk T."/>
            <person name="White J."/>
            <person name="Yandava C."/>
            <person name="Haas B."/>
            <person name="Nusbaum C."/>
            <person name="Birren B."/>
        </authorList>
    </citation>
    <scope>NUCLEOTIDE SEQUENCE [LARGE SCALE GENOMIC DNA]</scope>
    <source>
        <strain evidence="4">ATCC 64411 / 73-15</strain>
    </source>
</reference>
<accession>A0A0C4DTM5</accession>
<dbReference type="VEuPathDB" id="FungiDB:MAPG_03296"/>
<organism evidence="3 4">
    <name type="scientific">Magnaporthiopsis poae (strain ATCC 64411 / 73-15)</name>
    <name type="common">Kentucky bluegrass fungus</name>
    <name type="synonym">Magnaporthe poae</name>
    <dbReference type="NCBI Taxonomy" id="644358"/>
    <lineage>
        <taxon>Eukaryota</taxon>
        <taxon>Fungi</taxon>
        <taxon>Dikarya</taxon>
        <taxon>Ascomycota</taxon>
        <taxon>Pezizomycotina</taxon>
        <taxon>Sordariomycetes</taxon>
        <taxon>Sordariomycetidae</taxon>
        <taxon>Magnaporthales</taxon>
        <taxon>Magnaporthaceae</taxon>
        <taxon>Magnaporthiopsis</taxon>
    </lineage>
</organism>
<keyword evidence="4" id="KW-1185">Reference proteome</keyword>
<gene>
    <name evidence="2" type="ORF">MAPG_03296</name>
</gene>
<name>A0A0C4DTM5_MAGP6</name>